<dbReference type="InterPro" id="IPR040673">
    <property type="entry name" value="CCDC81_HU_dom_2"/>
</dbReference>
<feature type="compositionally biased region" description="Polar residues" evidence="1">
    <location>
        <begin position="254"/>
        <end position="264"/>
    </location>
</feature>
<dbReference type="OrthoDB" id="125906at2759"/>
<dbReference type="GO" id="GO:0005815">
    <property type="term" value="C:microtubule organizing center"/>
    <property type="evidence" value="ECO:0007669"/>
    <property type="project" value="TreeGrafter"/>
</dbReference>
<reference evidence="4" key="3">
    <citation type="submission" date="2015-06" db="UniProtKB">
        <authorList>
            <consortium name="EnsemblMetazoa"/>
        </authorList>
    </citation>
    <scope>IDENTIFICATION</scope>
</reference>
<evidence type="ECO:0000313" key="4">
    <source>
        <dbReference type="EnsemblMetazoa" id="CapteP224677"/>
    </source>
</evidence>
<dbReference type="EMBL" id="KB307921">
    <property type="protein sequence ID" value="ELT98423.1"/>
    <property type="molecule type" value="Genomic_DNA"/>
</dbReference>
<dbReference type="AlphaFoldDB" id="R7TWY9"/>
<dbReference type="PANTHER" id="PTHR14362">
    <property type="entry name" value="COILED-COIL DOMAIN-CONTAINING PROTEIN 81"/>
    <property type="match status" value="1"/>
</dbReference>
<protein>
    <recommendedName>
        <fullName evidence="2">CCDC81 HU domain-containing protein</fullName>
    </recommendedName>
</protein>
<dbReference type="Pfam" id="PF18289">
    <property type="entry name" value="HU-CCDC81_euk_2"/>
    <property type="match status" value="1"/>
</dbReference>
<reference evidence="5" key="1">
    <citation type="submission" date="2012-12" db="EMBL/GenBank/DDBJ databases">
        <authorList>
            <person name="Hellsten U."/>
            <person name="Grimwood J."/>
            <person name="Chapman J.A."/>
            <person name="Shapiro H."/>
            <person name="Aerts A."/>
            <person name="Otillar R.P."/>
            <person name="Terry A.Y."/>
            <person name="Boore J.L."/>
            <person name="Simakov O."/>
            <person name="Marletaz F."/>
            <person name="Cho S.-J."/>
            <person name="Edsinger-Gonzales E."/>
            <person name="Havlak P."/>
            <person name="Kuo D.-H."/>
            <person name="Larsson T."/>
            <person name="Lv J."/>
            <person name="Arendt D."/>
            <person name="Savage R."/>
            <person name="Osoegawa K."/>
            <person name="de Jong P."/>
            <person name="Lindberg D.R."/>
            <person name="Seaver E.C."/>
            <person name="Weisblat D.A."/>
            <person name="Putnam N.H."/>
            <person name="Grigoriev I.V."/>
            <person name="Rokhsar D.S."/>
        </authorList>
    </citation>
    <scope>NUCLEOTIDE SEQUENCE</scope>
    <source>
        <strain evidence="5">I ESC-2004</strain>
    </source>
</reference>
<dbReference type="EnsemblMetazoa" id="CapteT224677">
    <property type="protein sequence ID" value="CapteP224677"/>
    <property type="gene ID" value="CapteG224677"/>
</dbReference>
<evidence type="ECO:0000256" key="1">
    <source>
        <dbReference type="SAM" id="MobiDB-lite"/>
    </source>
</evidence>
<dbReference type="EMBL" id="AMQN01010468">
    <property type="status" value="NOT_ANNOTATED_CDS"/>
    <property type="molecule type" value="Genomic_DNA"/>
</dbReference>
<accession>R7TWY9</accession>
<organism evidence="3">
    <name type="scientific">Capitella teleta</name>
    <name type="common">Polychaete worm</name>
    <dbReference type="NCBI Taxonomy" id="283909"/>
    <lineage>
        <taxon>Eukaryota</taxon>
        <taxon>Metazoa</taxon>
        <taxon>Spiralia</taxon>
        <taxon>Lophotrochozoa</taxon>
        <taxon>Annelida</taxon>
        <taxon>Polychaeta</taxon>
        <taxon>Sedentaria</taxon>
        <taxon>Scolecida</taxon>
        <taxon>Capitellidae</taxon>
        <taxon>Capitella</taxon>
    </lineage>
</organism>
<dbReference type="Proteomes" id="UP000014760">
    <property type="component" value="Unassembled WGS sequence"/>
</dbReference>
<feature type="domain" description="CCDC81 HU" evidence="2">
    <location>
        <begin position="65"/>
        <end position="139"/>
    </location>
</feature>
<keyword evidence="5" id="KW-1185">Reference proteome</keyword>
<feature type="region of interest" description="Disordered" evidence="1">
    <location>
        <begin position="235"/>
        <end position="266"/>
    </location>
</feature>
<evidence type="ECO:0000259" key="2">
    <source>
        <dbReference type="Pfam" id="PF18289"/>
    </source>
</evidence>
<feature type="compositionally biased region" description="Acidic residues" evidence="1">
    <location>
        <begin position="235"/>
        <end position="247"/>
    </location>
</feature>
<gene>
    <name evidence="3" type="ORF">CAPTEDRAFT_224677</name>
</gene>
<dbReference type="InterPro" id="IPR026295">
    <property type="entry name" value="CCD81"/>
</dbReference>
<evidence type="ECO:0000313" key="3">
    <source>
        <dbReference type="EMBL" id="ELT98423.1"/>
    </source>
</evidence>
<proteinExistence type="predicted"/>
<evidence type="ECO:0000313" key="5">
    <source>
        <dbReference type="Proteomes" id="UP000014760"/>
    </source>
</evidence>
<dbReference type="HOGENOM" id="CLU_020603_0_0_1"/>
<dbReference type="EMBL" id="AMQN01010467">
    <property type="status" value="NOT_ANNOTATED_CDS"/>
    <property type="molecule type" value="Genomic_DNA"/>
</dbReference>
<dbReference type="STRING" id="283909.R7TWY9"/>
<feature type="region of interest" description="Disordered" evidence="1">
    <location>
        <begin position="292"/>
        <end position="321"/>
    </location>
</feature>
<reference evidence="3 5" key="2">
    <citation type="journal article" date="2013" name="Nature">
        <title>Insights into bilaterian evolution from three spiralian genomes.</title>
        <authorList>
            <person name="Simakov O."/>
            <person name="Marletaz F."/>
            <person name="Cho S.J."/>
            <person name="Edsinger-Gonzales E."/>
            <person name="Havlak P."/>
            <person name="Hellsten U."/>
            <person name="Kuo D.H."/>
            <person name="Larsson T."/>
            <person name="Lv J."/>
            <person name="Arendt D."/>
            <person name="Savage R."/>
            <person name="Osoegawa K."/>
            <person name="de Jong P."/>
            <person name="Grimwood J."/>
            <person name="Chapman J.A."/>
            <person name="Shapiro H."/>
            <person name="Aerts A."/>
            <person name="Otillar R.P."/>
            <person name="Terry A.Y."/>
            <person name="Boore J.L."/>
            <person name="Grigoriev I.V."/>
            <person name="Lindberg D.R."/>
            <person name="Seaver E.C."/>
            <person name="Weisblat D.A."/>
            <person name="Putnam N.H."/>
            <person name="Rokhsar D.S."/>
        </authorList>
    </citation>
    <scope>NUCLEOTIDE SEQUENCE</scope>
    <source>
        <strain evidence="3 5">I ESC-2004</strain>
    </source>
</reference>
<sequence length="682" mass="78191">MCNQVTNIISEVQKVTSKQDNWLLVTPCWILSLLAQESSLLIDFIEVSCLECNNTQKNGSYGQIPVVPLNFAALANEMPFERDTVELCVREVLTAFNRSLSSKRNVEFSFSGIGRLSIRNNKVKMKFFKEFINSMDGSGQLLNALKDRPGTVDSVISNRPPTRCHSTNTMVLPRISHSNGNLALDNSSVLPPIIEDQAPAEVMEVVHNADLVDFAPPPPEFSPLEIAPLGEESVDPEGLDVVDMPDEDEKKPPSYQNEQMTSRCGSRMTAPIAKATGVTFFDDFIPSSATPPVKRSLSPLNVSQGAIDPMPPTFERSRSMDSFCRPSPLKVPSPPFVEKPASACGHSNAGQELCYLCHQRARRNIPVSFTDERKKREKEEDKLLQDYQYMKETEAVLTEQEKMVAKRQDQQKTAAFNLGVSEAMKTKKEFRSTNFVPSYIFQRRPLTPPSFIKKEELQKHLEMQVGEKDSLHKKHRADEEFMDRLEQVQLAEDLARQREHYLKDKREQQDMYKRALSAQLRFKPLPLPARVPDSSEPIFGKHDMTNQKMFERRRVAHELYKDQLQTVEQRKRDAILHRLNEQKEEEEVLKKARHNLLDDRADRYERMVNNRLDLEEDWAAAAAVKKQREQEEKELGRVPGVLIQEQCDQYQRCGQCKRRTHNCGESNIWRESRYIPGSRLMV</sequence>
<name>R7TWY9_CAPTE</name>
<dbReference type="OMA" id="NERWINT"/>
<dbReference type="PANTHER" id="PTHR14362:SF2">
    <property type="entry name" value="COILED-COIL DOMAIN-CONTAINING PROTEIN 81"/>
    <property type="match status" value="1"/>
</dbReference>